<evidence type="ECO:0000313" key="2">
    <source>
        <dbReference type="EMBL" id="KAF2690874.1"/>
    </source>
</evidence>
<dbReference type="AlphaFoldDB" id="A0A6G1JJZ6"/>
<evidence type="ECO:0000256" key="1">
    <source>
        <dbReference type="SAM" id="Phobius"/>
    </source>
</evidence>
<gene>
    <name evidence="2" type="ORF">K458DRAFT_382454</name>
</gene>
<keyword evidence="1" id="KW-1133">Transmembrane helix</keyword>
<evidence type="ECO:0000313" key="3">
    <source>
        <dbReference type="Proteomes" id="UP000799291"/>
    </source>
</evidence>
<dbReference type="Proteomes" id="UP000799291">
    <property type="component" value="Unassembled WGS sequence"/>
</dbReference>
<accession>A0A6G1JJZ6</accession>
<proteinExistence type="predicted"/>
<keyword evidence="1" id="KW-0812">Transmembrane</keyword>
<keyword evidence="1" id="KW-0472">Membrane</keyword>
<dbReference type="EMBL" id="MU005570">
    <property type="protein sequence ID" value="KAF2690874.1"/>
    <property type="molecule type" value="Genomic_DNA"/>
</dbReference>
<feature type="transmembrane region" description="Helical" evidence="1">
    <location>
        <begin position="12"/>
        <end position="30"/>
    </location>
</feature>
<organism evidence="2 3">
    <name type="scientific">Lentithecium fluviatile CBS 122367</name>
    <dbReference type="NCBI Taxonomy" id="1168545"/>
    <lineage>
        <taxon>Eukaryota</taxon>
        <taxon>Fungi</taxon>
        <taxon>Dikarya</taxon>
        <taxon>Ascomycota</taxon>
        <taxon>Pezizomycotina</taxon>
        <taxon>Dothideomycetes</taxon>
        <taxon>Pleosporomycetidae</taxon>
        <taxon>Pleosporales</taxon>
        <taxon>Massarineae</taxon>
        <taxon>Lentitheciaceae</taxon>
        <taxon>Lentithecium</taxon>
    </lineage>
</organism>
<sequence length="80" mass="8727">MSDKDQTAQTILLVVLGVLILVATIIGIHYPDSLGGVILLQRLPGTMPFGDAIARNQALVPPKPSKEKKSLGCRLLRRFY</sequence>
<keyword evidence="3" id="KW-1185">Reference proteome</keyword>
<name>A0A6G1JJZ6_9PLEO</name>
<protein>
    <submittedName>
        <fullName evidence="2">Uncharacterized protein</fullName>
    </submittedName>
</protein>
<reference evidence="2" key="1">
    <citation type="journal article" date="2020" name="Stud. Mycol.">
        <title>101 Dothideomycetes genomes: a test case for predicting lifestyles and emergence of pathogens.</title>
        <authorList>
            <person name="Haridas S."/>
            <person name="Albert R."/>
            <person name="Binder M."/>
            <person name="Bloem J."/>
            <person name="Labutti K."/>
            <person name="Salamov A."/>
            <person name="Andreopoulos B."/>
            <person name="Baker S."/>
            <person name="Barry K."/>
            <person name="Bills G."/>
            <person name="Bluhm B."/>
            <person name="Cannon C."/>
            <person name="Castanera R."/>
            <person name="Culley D."/>
            <person name="Daum C."/>
            <person name="Ezra D."/>
            <person name="Gonzalez J."/>
            <person name="Henrissat B."/>
            <person name="Kuo A."/>
            <person name="Liang C."/>
            <person name="Lipzen A."/>
            <person name="Lutzoni F."/>
            <person name="Magnuson J."/>
            <person name="Mondo S."/>
            <person name="Nolan M."/>
            <person name="Ohm R."/>
            <person name="Pangilinan J."/>
            <person name="Park H.-J."/>
            <person name="Ramirez L."/>
            <person name="Alfaro M."/>
            <person name="Sun H."/>
            <person name="Tritt A."/>
            <person name="Yoshinaga Y."/>
            <person name="Zwiers L.-H."/>
            <person name="Turgeon B."/>
            <person name="Goodwin S."/>
            <person name="Spatafora J."/>
            <person name="Crous P."/>
            <person name="Grigoriev I."/>
        </authorList>
    </citation>
    <scope>NUCLEOTIDE SEQUENCE</scope>
    <source>
        <strain evidence="2">CBS 122367</strain>
    </source>
</reference>